<reference evidence="3 4" key="1">
    <citation type="submission" date="2016-07" db="EMBL/GenBank/DDBJ databases">
        <title>Draft genome of the white-rot fungus Obba rivulosa 3A-2.</title>
        <authorList>
            <consortium name="DOE Joint Genome Institute"/>
            <person name="Miettinen O."/>
            <person name="Riley R."/>
            <person name="Acob R."/>
            <person name="Barry K."/>
            <person name="Cullen D."/>
            <person name="De Vries R."/>
            <person name="Hainaut M."/>
            <person name="Hatakka A."/>
            <person name="Henrissat B."/>
            <person name="Hilden K."/>
            <person name="Kuo R."/>
            <person name="Labutti K."/>
            <person name="Lipzen A."/>
            <person name="Makela M.R."/>
            <person name="Sandor L."/>
            <person name="Spatafora J.W."/>
            <person name="Grigoriev I.V."/>
            <person name="Hibbett D.S."/>
        </authorList>
    </citation>
    <scope>NUCLEOTIDE SEQUENCE [LARGE SCALE GENOMIC DNA]</scope>
    <source>
        <strain evidence="3 4">3A-2</strain>
    </source>
</reference>
<evidence type="ECO:0000313" key="4">
    <source>
        <dbReference type="Proteomes" id="UP000250043"/>
    </source>
</evidence>
<dbReference type="OrthoDB" id="3338076at2759"/>
<feature type="transmembrane region" description="Helical" evidence="2">
    <location>
        <begin position="88"/>
        <end position="115"/>
    </location>
</feature>
<dbReference type="EMBL" id="KV722331">
    <property type="protein sequence ID" value="OCH96323.1"/>
    <property type="molecule type" value="Genomic_DNA"/>
</dbReference>
<evidence type="ECO:0000256" key="2">
    <source>
        <dbReference type="SAM" id="Phobius"/>
    </source>
</evidence>
<proteinExistence type="predicted"/>
<feature type="transmembrane region" description="Helical" evidence="2">
    <location>
        <begin position="163"/>
        <end position="186"/>
    </location>
</feature>
<dbReference type="GO" id="GO:0070916">
    <property type="term" value="C:inositol phosphoceramide synthase complex"/>
    <property type="evidence" value="ECO:0007669"/>
    <property type="project" value="TreeGrafter"/>
</dbReference>
<dbReference type="PANTHER" id="PTHR28077:SF1">
    <property type="entry name" value="INOSITOL PHOSPHORYLCERAMIDE SYNTHASE REGULATORY SUBUNIT KEI1"/>
    <property type="match status" value="1"/>
</dbReference>
<dbReference type="AlphaFoldDB" id="A0A8E2J787"/>
<keyword evidence="2" id="KW-0812">Transmembrane</keyword>
<feature type="transmembrane region" description="Helical" evidence="2">
    <location>
        <begin position="21"/>
        <end position="49"/>
    </location>
</feature>
<keyword evidence="4" id="KW-1185">Reference proteome</keyword>
<dbReference type="GO" id="GO:0070917">
    <property type="term" value="F:inositol phosphoceramide synthase regulator activity"/>
    <property type="evidence" value="ECO:0007669"/>
    <property type="project" value="InterPro"/>
</dbReference>
<name>A0A8E2J787_9APHY</name>
<dbReference type="PANTHER" id="PTHR28077">
    <property type="entry name" value="INOSITOL PHOSPHORYLCERAMIDE SYNTHASE REGULATORY SUBUNIT KEI1"/>
    <property type="match status" value="1"/>
</dbReference>
<feature type="compositionally biased region" description="Acidic residues" evidence="1">
    <location>
        <begin position="321"/>
        <end position="335"/>
    </location>
</feature>
<accession>A0A8E2J787</accession>
<dbReference type="GO" id="GO:0006673">
    <property type="term" value="P:inositol phosphoceramide metabolic process"/>
    <property type="evidence" value="ECO:0007669"/>
    <property type="project" value="InterPro"/>
</dbReference>
<keyword evidence="2" id="KW-0472">Membrane</keyword>
<feature type="region of interest" description="Disordered" evidence="1">
    <location>
        <begin position="200"/>
        <end position="220"/>
    </location>
</feature>
<gene>
    <name evidence="3" type="ORF">OBBRIDRAFT_787403</name>
</gene>
<dbReference type="InterPro" id="IPR013862">
    <property type="entry name" value="Kei1"/>
</dbReference>
<evidence type="ECO:0000313" key="3">
    <source>
        <dbReference type="EMBL" id="OCH96323.1"/>
    </source>
</evidence>
<sequence>MKLTLRPEWRLRPLSSFLGLLDIKTGALMVVFFALINKVAGVYGLIAVLTGAGGSAAQLSLYIYSVLGLAALAWGLKAISKEDPKQTLYFAHLFFADHVLSTAWLVFFSVVWWVYTPHDGRRTVNSEAQKSLANGSPKYEMHNVTDAERVEAATALWKEEQGLATAVLVLGWIAKIYFAALMYSYAIHLRKGTYRSLPRSRSAIPAPASTNGSAIGTLPDEEDDVVEDFYRLPIRTSQSQQLLQNHRRSGSQQGSSISSFTDFMSAPGAGRPRRAKPGKSSLGNGIANGNGKPGDDVHDVLFDEEADAVQLRVPSGSGSALEDESMDGEEHDEESAPLVGGANGSASHGRRQSRSRV</sequence>
<keyword evidence="2" id="KW-1133">Transmembrane helix</keyword>
<feature type="compositionally biased region" description="Low complexity" evidence="1">
    <location>
        <begin position="250"/>
        <end position="259"/>
    </location>
</feature>
<feature type="transmembrane region" description="Helical" evidence="2">
    <location>
        <begin position="55"/>
        <end position="76"/>
    </location>
</feature>
<protein>
    <submittedName>
        <fullName evidence="3">DUF1753-domain-containing protein</fullName>
    </submittedName>
</protein>
<dbReference type="GO" id="GO:0000139">
    <property type="term" value="C:Golgi membrane"/>
    <property type="evidence" value="ECO:0007669"/>
    <property type="project" value="TreeGrafter"/>
</dbReference>
<feature type="region of interest" description="Disordered" evidence="1">
    <location>
        <begin position="237"/>
        <end position="357"/>
    </location>
</feature>
<feature type="compositionally biased region" description="Basic residues" evidence="1">
    <location>
        <begin position="348"/>
        <end position="357"/>
    </location>
</feature>
<dbReference type="Pfam" id="PF08552">
    <property type="entry name" value="Kei1"/>
    <property type="match status" value="1"/>
</dbReference>
<organism evidence="3 4">
    <name type="scientific">Obba rivulosa</name>
    <dbReference type="NCBI Taxonomy" id="1052685"/>
    <lineage>
        <taxon>Eukaryota</taxon>
        <taxon>Fungi</taxon>
        <taxon>Dikarya</taxon>
        <taxon>Basidiomycota</taxon>
        <taxon>Agaricomycotina</taxon>
        <taxon>Agaricomycetes</taxon>
        <taxon>Polyporales</taxon>
        <taxon>Gelatoporiaceae</taxon>
        <taxon>Obba</taxon>
    </lineage>
</organism>
<dbReference type="Proteomes" id="UP000250043">
    <property type="component" value="Unassembled WGS sequence"/>
</dbReference>
<evidence type="ECO:0000256" key="1">
    <source>
        <dbReference type="SAM" id="MobiDB-lite"/>
    </source>
</evidence>